<sequence>MALVVSRGIFREESLRRHQAGARRDRTRLTVRTGTLVALWAVVALLVAAGVVFVAALHARIGGAA</sequence>
<dbReference type="EMBL" id="BOOI01000011">
    <property type="protein sequence ID" value="GIH83004.1"/>
    <property type="molecule type" value="Genomic_DNA"/>
</dbReference>
<reference evidence="2" key="1">
    <citation type="submission" date="2021-01" db="EMBL/GenBank/DDBJ databases">
        <title>Whole genome shotgun sequence of Planobispora rosea NBRC 15558.</title>
        <authorList>
            <person name="Komaki H."/>
            <person name="Tamura T."/>
        </authorList>
    </citation>
    <scope>NUCLEOTIDE SEQUENCE</scope>
    <source>
        <strain evidence="2">NBRC 15558</strain>
    </source>
</reference>
<evidence type="ECO:0000256" key="1">
    <source>
        <dbReference type="SAM" id="Phobius"/>
    </source>
</evidence>
<dbReference type="Proteomes" id="UP000655044">
    <property type="component" value="Unassembled WGS sequence"/>
</dbReference>
<feature type="transmembrane region" description="Helical" evidence="1">
    <location>
        <begin position="37"/>
        <end position="59"/>
    </location>
</feature>
<gene>
    <name evidence="2" type="ORF">Pro02_14120</name>
</gene>
<keyword evidence="1" id="KW-0472">Membrane</keyword>
<keyword evidence="3" id="KW-1185">Reference proteome</keyword>
<evidence type="ECO:0000313" key="3">
    <source>
        <dbReference type="Proteomes" id="UP000655044"/>
    </source>
</evidence>
<evidence type="ECO:0000313" key="2">
    <source>
        <dbReference type="EMBL" id="GIH83004.1"/>
    </source>
</evidence>
<dbReference type="AlphaFoldDB" id="A0A8J3S0U4"/>
<keyword evidence="1" id="KW-0812">Transmembrane</keyword>
<accession>A0A8J3S0U4</accession>
<comment type="caution">
    <text evidence="2">The sequence shown here is derived from an EMBL/GenBank/DDBJ whole genome shotgun (WGS) entry which is preliminary data.</text>
</comment>
<name>A0A8J3S0U4_PLARO</name>
<keyword evidence="1" id="KW-1133">Transmembrane helix</keyword>
<organism evidence="2 3">
    <name type="scientific">Planobispora rosea</name>
    <dbReference type="NCBI Taxonomy" id="35762"/>
    <lineage>
        <taxon>Bacteria</taxon>
        <taxon>Bacillati</taxon>
        <taxon>Actinomycetota</taxon>
        <taxon>Actinomycetes</taxon>
        <taxon>Streptosporangiales</taxon>
        <taxon>Streptosporangiaceae</taxon>
        <taxon>Planobispora</taxon>
    </lineage>
</organism>
<proteinExistence type="predicted"/>
<protein>
    <submittedName>
        <fullName evidence="2">Uncharacterized protein</fullName>
    </submittedName>
</protein>